<accession>U2FGM8</accession>
<reference evidence="3 4" key="1">
    <citation type="journal article" date="2011" name="J. Bacteriol.">
        <title>Genome sequence of Halorhabdus tiamatea, the first archaeon isolated from a deep-sea anoxic brine lake.</title>
        <authorList>
            <person name="Antunes A."/>
            <person name="Alam I."/>
            <person name="Bajic V.B."/>
            <person name="Stingl U."/>
        </authorList>
    </citation>
    <scope>NUCLEOTIDE SEQUENCE [LARGE SCALE GENOMIC DNA]</scope>
    <source>
        <strain evidence="3 4">SARL4B</strain>
    </source>
</reference>
<dbReference type="RefSeq" id="WP_021029323.1">
    <property type="nucleotide sequence ID" value="NZ_AFNT02000003.1"/>
</dbReference>
<evidence type="ECO:0000259" key="2">
    <source>
        <dbReference type="Pfam" id="PF12705"/>
    </source>
</evidence>
<dbReference type="Proteomes" id="UP000003861">
    <property type="component" value="Unassembled WGS sequence"/>
</dbReference>
<evidence type="ECO:0000256" key="1">
    <source>
        <dbReference type="SAM" id="MobiDB-lite"/>
    </source>
</evidence>
<comment type="caution">
    <text evidence="3">The sequence shown here is derived from an EMBL/GenBank/DDBJ whole genome shotgun (WGS) entry which is preliminary data.</text>
</comment>
<dbReference type="PANTHER" id="PTHR36531:SF2">
    <property type="entry name" value="CRISPR-ASSOCIATED EXONUCLEASE CAS4"/>
    <property type="match status" value="1"/>
</dbReference>
<dbReference type="Pfam" id="PF12705">
    <property type="entry name" value="PDDEXK_1"/>
    <property type="match status" value="1"/>
</dbReference>
<feature type="domain" description="PD-(D/E)XK endonuclease-like" evidence="2">
    <location>
        <begin position="124"/>
        <end position="264"/>
    </location>
</feature>
<evidence type="ECO:0000313" key="4">
    <source>
        <dbReference type="Proteomes" id="UP000003861"/>
    </source>
</evidence>
<feature type="compositionally biased region" description="Basic and acidic residues" evidence="1">
    <location>
        <begin position="12"/>
        <end position="21"/>
    </location>
</feature>
<dbReference type="InterPro" id="IPR011604">
    <property type="entry name" value="PDDEXK-like_dom_sf"/>
</dbReference>
<dbReference type="Gene3D" id="3.90.320.10">
    <property type="match status" value="1"/>
</dbReference>
<proteinExistence type="predicted"/>
<organism evidence="3 4">
    <name type="scientific">Halorhabdus tiamatea SARL4B</name>
    <dbReference type="NCBI Taxonomy" id="1033806"/>
    <lineage>
        <taxon>Archaea</taxon>
        <taxon>Methanobacteriati</taxon>
        <taxon>Methanobacteriota</taxon>
        <taxon>Stenosarchaea group</taxon>
        <taxon>Halobacteria</taxon>
        <taxon>Halobacteriales</taxon>
        <taxon>Haloarculaceae</taxon>
        <taxon>Halorhabdus</taxon>
    </lineage>
</organism>
<evidence type="ECO:0000313" key="3">
    <source>
        <dbReference type="EMBL" id="ERJ07384.1"/>
    </source>
</evidence>
<dbReference type="AlphaFoldDB" id="U2FGM8"/>
<sequence>MTGPPSDNPTHQGEDISDTDRSALKTVIDQVSNRVFNDWYAERQFETNILEGKAYFNGVSPPKPPDHHTPSKLLQCHRKATYARQNAPREGTPPEGLFWIGSEFEEQVIVPFLQDIAPENLYVQNSLWIDSTITVGETDLRLRGATDPAIVTEDAEPVFLTEIKTTTSIDRLSEPKPHHKAQLHAYLHALNDEHESSITDGLLVYGSRKTLNIQPFPVTFDPEFWETVVTWMQQQTEYEQASELPPADPEREWECEYCSFKHRCGQADTPYADIGIEGLLPLFDGYDRQNLIDYLNAHADEGEKLTPTLAHQYPDLVDMYGAYDWSCPRCSETYAWGTVDWDGDTETPPKCPQCLTDGELLTLSGPDPSQKHGD</sequence>
<name>U2FGM8_9EURY</name>
<dbReference type="InterPro" id="IPR038726">
    <property type="entry name" value="PDDEXK_AddAB-type"/>
</dbReference>
<dbReference type="PANTHER" id="PTHR36531">
    <property type="entry name" value="CRISPR-ASSOCIATED EXONUCLEASE CAS4"/>
    <property type="match status" value="1"/>
</dbReference>
<feature type="region of interest" description="Disordered" evidence="1">
    <location>
        <begin position="1"/>
        <end position="21"/>
    </location>
</feature>
<dbReference type="InterPro" id="IPR051827">
    <property type="entry name" value="Cas4_exonuclease"/>
</dbReference>
<protein>
    <submittedName>
        <fullName evidence="3">PD-D/EXK nuclease superfamily protein</fullName>
    </submittedName>
</protein>
<dbReference type="EMBL" id="AFNT02000003">
    <property type="protein sequence ID" value="ERJ07384.1"/>
    <property type="molecule type" value="Genomic_DNA"/>
</dbReference>
<gene>
    <name evidence="3" type="ORF">HLRTI_000426</name>
</gene>
<reference evidence="3 4" key="2">
    <citation type="journal article" date="2013" name="PLoS ONE">
        <title>INDIGO - INtegrated Data Warehouse of MIcrobial GenOmes with Examples from the Red Sea Extremophiles.</title>
        <authorList>
            <person name="Alam I."/>
            <person name="Antunes A."/>
            <person name="Kamau A.A."/>
            <person name="Ba Alawi W."/>
            <person name="Kalkatawi M."/>
            <person name="Stingl U."/>
            <person name="Bajic V.B."/>
        </authorList>
    </citation>
    <scope>NUCLEOTIDE SEQUENCE [LARGE SCALE GENOMIC DNA]</scope>
    <source>
        <strain evidence="3 4">SARL4B</strain>
    </source>
</reference>